<dbReference type="EMBL" id="HG001642">
    <property type="protein sequence ID" value="CDF33367.1"/>
    <property type="molecule type" value="Genomic_DNA"/>
</dbReference>
<dbReference type="PANTHER" id="PTHR34118">
    <property type="entry name" value="NF-KAPPA-B INHIBITOR-LIKE PROTEIN-RELATED"/>
    <property type="match status" value="1"/>
</dbReference>
<dbReference type="GeneID" id="17320883"/>
<dbReference type="Pfam" id="PF24763">
    <property type="entry name" value="CGL160_C"/>
    <property type="match status" value="1"/>
</dbReference>
<dbReference type="KEGG" id="ccp:CHC_T00010146001"/>
<keyword evidence="9" id="KW-1185">Reference proteome</keyword>
<feature type="transmembrane region" description="Helical" evidence="6">
    <location>
        <begin position="168"/>
        <end position="185"/>
    </location>
</feature>
<keyword evidence="4 6" id="KW-0472">Membrane</keyword>
<protein>
    <submittedName>
        <fullName evidence="8">Putative ATP synthase protein</fullName>
    </submittedName>
</protein>
<evidence type="ECO:0000256" key="3">
    <source>
        <dbReference type="ARBA" id="ARBA00022989"/>
    </source>
</evidence>
<evidence type="ECO:0000256" key="2">
    <source>
        <dbReference type="ARBA" id="ARBA00022692"/>
    </source>
</evidence>
<evidence type="ECO:0000259" key="7">
    <source>
        <dbReference type="Pfam" id="PF24763"/>
    </source>
</evidence>
<feature type="transmembrane region" description="Helical" evidence="6">
    <location>
        <begin position="229"/>
        <end position="250"/>
    </location>
</feature>
<dbReference type="Proteomes" id="UP000012073">
    <property type="component" value="Unassembled WGS sequence"/>
</dbReference>
<reference evidence="9" key="1">
    <citation type="journal article" date="2013" name="Proc. Natl. Acad. Sci. U.S.A.">
        <title>Genome structure and metabolic features in the red seaweed Chondrus crispus shed light on evolution of the Archaeplastida.</title>
        <authorList>
            <person name="Collen J."/>
            <person name="Porcel B."/>
            <person name="Carre W."/>
            <person name="Ball S.G."/>
            <person name="Chaparro C."/>
            <person name="Tonon T."/>
            <person name="Barbeyron T."/>
            <person name="Michel G."/>
            <person name="Noel B."/>
            <person name="Valentin K."/>
            <person name="Elias M."/>
            <person name="Artiguenave F."/>
            <person name="Arun A."/>
            <person name="Aury J.M."/>
            <person name="Barbosa-Neto J.F."/>
            <person name="Bothwell J.H."/>
            <person name="Bouget F.Y."/>
            <person name="Brillet L."/>
            <person name="Cabello-Hurtado F."/>
            <person name="Capella-Gutierrez S."/>
            <person name="Charrier B."/>
            <person name="Cladiere L."/>
            <person name="Cock J.M."/>
            <person name="Coelho S.M."/>
            <person name="Colleoni C."/>
            <person name="Czjzek M."/>
            <person name="Da Silva C."/>
            <person name="Delage L."/>
            <person name="Denoeud F."/>
            <person name="Deschamps P."/>
            <person name="Dittami S.M."/>
            <person name="Gabaldon T."/>
            <person name="Gachon C.M."/>
            <person name="Groisillier A."/>
            <person name="Herve C."/>
            <person name="Jabbari K."/>
            <person name="Katinka M."/>
            <person name="Kloareg B."/>
            <person name="Kowalczyk N."/>
            <person name="Labadie K."/>
            <person name="Leblanc C."/>
            <person name="Lopez P.J."/>
            <person name="McLachlan D.H."/>
            <person name="Meslet-Cladiere L."/>
            <person name="Moustafa A."/>
            <person name="Nehr Z."/>
            <person name="Nyvall Collen P."/>
            <person name="Panaud O."/>
            <person name="Partensky F."/>
            <person name="Poulain J."/>
            <person name="Rensing S.A."/>
            <person name="Rousvoal S."/>
            <person name="Samson G."/>
            <person name="Symeonidi A."/>
            <person name="Weissenbach J."/>
            <person name="Zambounis A."/>
            <person name="Wincker P."/>
            <person name="Boyen C."/>
        </authorList>
    </citation>
    <scope>NUCLEOTIDE SEQUENCE [LARGE SCALE GENOMIC DNA]</scope>
    <source>
        <strain evidence="9">cv. Stackhouse</strain>
    </source>
</reference>
<evidence type="ECO:0000256" key="1">
    <source>
        <dbReference type="ARBA" id="ARBA00004141"/>
    </source>
</evidence>
<dbReference type="TCDB" id="1.A.77.3.39">
    <property type="family name" value="the mg(2+)/ca(2+) uniporter (mcu) family"/>
</dbReference>
<feature type="transmembrane region" description="Helical" evidence="6">
    <location>
        <begin position="144"/>
        <end position="162"/>
    </location>
</feature>
<dbReference type="PANTHER" id="PTHR34118:SF6">
    <property type="entry name" value="PROTEIN CONSERVED ONLY IN THE GREEN LINEAGE 160, CHLOROPLASTIC"/>
    <property type="match status" value="1"/>
</dbReference>
<evidence type="ECO:0000256" key="6">
    <source>
        <dbReference type="SAM" id="Phobius"/>
    </source>
</evidence>
<dbReference type="GO" id="GO:0016020">
    <property type="term" value="C:membrane"/>
    <property type="evidence" value="ECO:0007669"/>
    <property type="project" value="UniProtKB-SubCell"/>
</dbReference>
<organism evidence="8 9">
    <name type="scientific">Chondrus crispus</name>
    <name type="common">Carrageen Irish moss</name>
    <name type="synonym">Polymorpha crispa</name>
    <dbReference type="NCBI Taxonomy" id="2769"/>
    <lineage>
        <taxon>Eukaryota</taxon>
        <taxon>Rhodophyta</taxon>
        <taxon>Florideophyceae</taxon>
        <taxon>Rhodymeniophycidae</taxon>
        <taxon>Gigartinales</taxon>
        <taxon>Gigartinaceae</taxon>
        <taxon>Chondrus</taxon>
    </lineage>
</organism>
<evidence type="ECO:0000313" key="8">
    <source>
        <dbReference type="EMBL" id="CDF33367.1"/>
    </source>
</evidence>
<keyword evidence="3 6" id="KW-1133">Transmembrane helix</keyword>
<keyword evidence="2 6" id="KW-0812">Transmembrane</keyword>
<name>R7Q4B7_CHOCR</name>
<evidence type="ECO:0000256" key="4">
    <source>
        <dbReference type="ARBA" id="ARBA00023136"/>
    </source>
</evidence>
<dbReference type="AlphaFoldDB" id="R7Q4B7"/>
<dbReference type="InterPro" id="IPR056309">
    <property type="entry name" value="CGL160/ATPI_dom"/>
</dbReference>
<feature type="region of interest" description="Disordered" evidence="5">
    <location>
        <begin position="103"/>
        <end position="132"/>
    </location>
</feature>
<evidence type="ECO:0000313" key="9">
    <source>
        <dbReference type="Proteomes" id="UP000012073"/>
    </source>
</evidence>
<gene>
    <name evidence="8" type="ORF">CHC_T00010146001</name>
</gene>
<dbReference type="OrthoDB" id="3700at2759"/>
<proteinExistence type="predicted"/>
<sequence>MPSVSGFISSVPVISGKLGLSKRLRATSFYFTRRPRLPAAPSTPSQRTIISANSLEESKRRARSQYDNIPDLNQRYISELGWVERKYGPKRLKKKIIKEAQQSILRPDGPSAPSASRTTKIEEPGSDGNGEADLEQYNRIRSELLVNTIFVGMLGFCVAWGFGTVKEVQSFMMGLVGSMAYVYLLSRSVDRMATAARETGTMSGDALQPARLAILVLLVIASAKNSDKLSVLPVLFGFFTYKVATLLPLLTGEAFE</sequence>
<comment type="subcellular location">
    <subcellularLocation>
        <location evidence="1">Membrane</location>
        <topology evidence="1">Multi-pass membrane protein</topology>
    </subcellularLocation>
</comment>
<dbReference type="RefSeq" id="XP_005713170.1">
    <property type="nucleotide sequence ID" value="XM_005713113.1"/>
</dbReference>
<dbReference type="STRING" id="2769.R7Q4B7"/>
<dbReference type="PhylomeDB" id="R7Q4B7"/>
<dbReference type="Gramene" id="CDF33367">
    <property type="protein sequence ID" value="CDF33367"/>
    <property type="gene ID" value="CHC_T00010146001"/>
</dbReference>
<evidence type="ECO:0000256" key="5">
    <source>
        <dbReference type="SAM" id="MobiDB-lite"/>
    </source>
</evidence>
<feature type="domain" description="CGL160/ATPI" evidence="7">
    <location>
        <begin position="133"/>
        <end position="247"/>
    </location>
</feature>
<accession>R7Q4B7</accession>